<dbReference type="Pfam" id="PF01300">
    <property type="entry name" value="Sua5_yciO_yrdC"/>
    <property type="match status" value="1"/>
</dbReference>
<reference evidence="3 4" key="1">
    <citation type="journal article" date="2008" name="Environ. Microbiol.">
        <title>The genome of Erwinia tasmaniensis strain Et1/99, a non-pathogenic bacterium in the genus Erwinia.</title>
        <authorList>
            <person name="Kube M."/>
            <person name="Migdoll A.M."/>
            <person name="Mueller I."/>
            <person name="Kuhl H."/>
            <person name="Beck A."/>
            <person name="Reinhardt R."/>
            <person name="Geider K."/>
        </authorList>
    </citation>
    <scope>NUCLEOTIDE SEQUENCE [LARGE SCALE GENOMIC DNA]</scope>
    <source>
        <strain evidence="4">DSM 17950 / CFBP 7177 / CIP 109463 / NCPPB 4357 / Et1/99</strain>
    </source>
</reference>
<evidence type="ECO:0000259" key="2">
    <source>
        <dbReference type="Pfam" id="PF01300"/>
    </source>
</evidence>
<accession>B2VKU1</accession>
<dbReference type="InterPro" id="IPR006070">
    <property type="entry name" value="Sua5-like_dom"/>
</dbReference>
<organism evidence="3 4">
    <name type="scientific">Erwinia tasmaniensis (strain DSM 17950 / CFBP 7177 / CIP 109463 / NCPPB 4357 / Et1/99)</name>
    <dbReference type="NCBI Taxonomy" id="465817"/>
    <lineage>
        <taxon>Bacteria</taxon>
        <taxon>Pseudomonadati</taxon>
        <taxon>Pseudomonadota</taxon>
        <taxon>Gammaproteobacteria</taxon>
        <taxon>Enterobacterales</taxon>
        <taxon>Erwiniaceae</taxon>
        <taxon>Erwinia</taxon>
    </lineage>
</organism>
<proteinExistence type="predicted"/>
<dbReference type="SUPFAM" id="SSF55821">
    <property type="entry name" value="YrdC/RibB"/>
    <property type="match status" value="1"/>
</dbReference>
<dbReference type="STRING" id="465817.ETA_16090"/>
<dbReference type="GO" id="GO:0003725">
    <property type="term" value="F:double-stranded RNA binding"/>
    <property type="evidence" value="ECO:0007669"/>
    <property type="project" value="InterPro"/>
</dbReference>
<dbReference type="Gene3D" id="3.90.870.10">
    <property type="entry name" value="DHBP synthase"/>
    <property type="match status" value="1"/>
</dbReference>
<dbReference type="AlphaFoldDB" id="B2VKU1"/>
<dbReference type="EMBL" id="CU468135">
    <property type="protein sequence ID" value="CAO96655.1"/>
    <property type="molecule type" value="Genomic_DNA"/>
</dbReference>
<sequence length="82" mass="8912">MTLSFQKTGSRFKPAAIPDLLPPPEAKLDEPICTRAEDVLGKLVDLIIHGGYLGQQPTTVIDLTEDAPEVVREGVGDVQPFR</sequence>
<dbReference type="InterPro" id="IPR017945">
    <property type="entry name" value="DHBP_synth_RibB-like_a/b_dom"/>
</dbReference>
<evidence type="ECO:0000313" key="4">
    <source>
        <dbReference type="Proteomes" id="UP000001726"/>
    </source>
</evidence>
<keyword evidence="4" id="KW-1185">Reference proteome</keyword>
<name>B2VKU1_ERWT9</name>
<dbReference type="KEGG" id="eta:ETA_16090"/>
<dbReference type="Proteomes" id="UP000001726">
    <property type="component" value="Chromosome"/>
</dbReference>
<feature type="region of interest" description="Disordered" evidence="1">
    <location>
        <begin position="1"/>
        <end position="26"/>
    </location>
</feature>
<evidence type="ECO:0000256" key="1">
    <source>
        <dbReference type="SAM" id="MobiDB-lite"/>
    </source>
</evidence>
<dbReference type="eggNOG" id="COG0009">
    <property type="taxonomic scope" value="Bacteria"/>
</dbReference>
<gene>
    <name evidence="3" type="ordered locus">ETA_16090</name>
</gene>
<feature type="domain" description="YrdC-like" evidence="2">
    <location>
        <begin position="29"/>
        <end position="74"/>
    </location>
</feature>
<protein>
    <recommendedName>
        <fullName evidence="2">YrdC-like domain-containing protein</fullName>
    </recommendedName>
</protein>
<dbReference type="HOGENOM" id="CLU_2553065_0_0_6"/>
<evidence type="ECO:0000313" key="3">
    <source>
        <dbReference type="EMBL" id="CAO96655.1"/>
    </source>
</evidence>